<reference evidence="2 3" key="1">
    <citation type="submission" date="2018-08" db="EMBL/GenBank/DDBJ databases">
        <title>Sequencing the genomes of 1000 actinobacteria strains.</title>
        <authorList>
            <person name="Klenk H.-P."/>
        </authorList>
    </citation>
    <scope>NUCLEOTIDE SEQUENCE [LARGE SCALE GENOMIC DNA]</scope>
    <source>
        <strain evidence="2 3">DSM 44099</strain>
    </source>
</reference>
<dbReference type="GO" id="GO:0016747">
    <property type="term" value="F:acyltransferase activity, transferring groups other than amino-acyl groups"/>
    <property type="evidence" value="ECO:0007669"/>
    <property type="project" value="InterPro"/>
</dbReference>
<sequence>MPELRFAPPVDEAGLATWRLIHNTVIPPIPLTLDEVRERAGRNKLELAYAGDVVVGNSTVRPVDPDGISVVIARVLPEHRRQGFGELIHERALAAARALDPAAIETVVLATNTDGLRFALAHGYVETERYAVDDATYVTLRLR</sequence>
<accession>A0A3D9ZA77</accession>
<name>A0A3D9ZA77_9ACTN</name>
<dbReference type="Pfam" id="PF00583">
    <property type="entry name" value="Acetyltransf_1"/>
    <property type="match status" value="1"/>
</dbReference>
<feature type="domain" description="N-acetyltransferase" evidence="1">
    <location>
        <begin position="2"/>
        <end position="143"/>
    </location>
</feature>
<dbReference type="Proteomes" id="UP000256913">
    <property type="component" value="Unassembled WGS sequence"/>
</dbReference>
<evidence type="ECO:0000313" key="3">
    <source>
        <dbReference type="Proteomes" id="UP000256913"/>
    </source>
</evidence>
<keyword evidence="3" id="KW-1185">Reference proteome</keyword>
<dbReference type="InterPro" id="IPR000182">
    <property type="entry name" value="GNAT_dom"/>
</dbReference>
<dbReference type="SUPFAM" id="SSF55729">
    <property type="entry name" value="Acyl-CoA N-acyltransferases (Nat)"/>
    <property type="match status" value="1"/>
</dbReference>
<dbReference type="Gene3D" id="3.40.630.30">
    <property type="match status" value="1"/>
</dbReference>
<dbReference type="RefSeq" id="WP_116066157.1">
    <property type="nucleotide sequence ID" value="NZ_BONB01000068.1"/>
</dbReference>
<protein>
    <recommendedName>
        <fullName evidence="1">N-acetyltransferase domain-containing protein</fullName>
    </recommendedName>
</protein>
<dbReference type="InterPro" id="IPR016181">
    <property type="entry name" value="Acyl_CoA_acyltransferase"/>
</dbReference>
<organism evidence="2 3">
    <name type="scientific">Asanoa ferruginea</name>
    <dbReference type="NCBI Taxonomy" id="53367"/>
    <lineage>
        <taxon>Bacteria</taxon>
        <taxon>Bacillati</taxon>
        <taxon>Actinomycetota</taxon>
        <taxon>Actinomycetes</taxon>
        <taxon>Micromonosporales</taxon>
        <taxon>Micromonosporaceae</taxon>
        <taxon>Asanoa</taxon>
    </lineage>
</organism>
<dbReference type="PROSITE" id="PS51186">
    <property type="entry name" value="GNAT"/>
    <property type="match status" value="1"/>
</dbReference>
<dbReference type="OrthoDB" id="3376052at2"/>
<comment type="caution">
    <text evidence="2">The sequence shown here is derived from an EMBL/GenBank/DDBJ whole genome shotgun (WGS) entry which is preliminary data.</text>
</comment>
<evidence type="ECO:0000313" key="2">
    <source>
        <dbReference type="EMBL" id="REF94318.1"/>
    </source>
</evidence>
<dbReference type="AlphaFoldDB" id="A0A3D9ZA77"/>
<gene>
    <name evidence="2" type="ORF">DFJ67_0235</name>
</gene>
<proteinExistence type="predicted"/>
<dbReference type="EMBL" id="QUMQ01000001">
    <property type="protein sequence ID" value="REF94318.1"/>
    <property type="molecule type" value="Genomic_DNA"/>
</dbReference>
<evidence type="ECO:0000259" key="1">
    <source>
        <dbReference type="PROSITE" id="PS51186"/>
    </source>
</evidence>